<evidence type="ECO:0000256" key="1">
    <source>
        <dbReference type="ARBA" id="ARBA00001947"/>
    </source>
</evidence>
<reference evidence="11" key="1">
    <citation type="submission" date="2019-08" db="EMBL/GenBank/DDBJ databases">
        <authorList>
            <person name="Kucharzyk K."/>
            <person name="Murdoch R.W."/>
            <person name="Higgins S."/>
            <person name="Loffler F."/>
        </authorList>
    </citation>
    <scope>NUCLEOTIDE SEQUENCE</scope>
</reference>
<dbReference type="NCBIfam" id="TIGR00325">
    <property type="entry name" value="lpxC"/>
    <property type="match status" value="1"/>
</dbReference>
<dbReference type="InterPro" id="IPR004463">
    <property type="entry name" value="UDP-acyl_GlcNac_deAcase"/>
</dbReference>
<comment type="catalytic activity">
    <reaction evidence="10">
        <text>a UDP-3-O-[(3R)-3-hydroxyacyl]-N-acetyl-alpha-D-glucosamine + H2O = a UDP-3-O-[(3R)-3-hydroxyacyl]-alpha-D-glucosamine + acetate</text>
        <dbReference type="Rhea" id="RHEA:67816"/>
        <dbReference type="ChEBI" id="CHEBI:15377"/>
        <dbReference type="ChEBI" id="CHEBI:30089"/>
        <dbReference type="ChEBI" id="CHEBI:137740"/>
        <dbReference type="ChEBI" id="CHEBI:173225"/>
        <dbReference type="EC" id="3.5.1.108"/>
    </reaction>
</comment>
<dbReference type="PANTHER" id="PTHR33694:SF1">
    <property type="entry name" value="UDP-3-O-ACYL-N-ACETYLGLUCOSAMINE DEACETYLASE 1, MITOCHONDRIAL-RELATED"/>
    <property type="match status" value="1"/>
</dbReference>
<evidence type="ECO:0000256" key="7">
    <source>
        <dbReference type="ARBA" id="ARBA00022801"/>
    </source>
</evidence>
<dbReference type="SUPFAM" id="SSF54211">
    <property type="entry name" value="Ribosomal protein S5 domain 2-like"/>
    <property type="match status" value="2"/>
</dbReference>
<evidence type="ECO:0000256" key="10">
    <source>
        <dbReference type="ARBA" id="ARBA00024535"/>
    </source>
</evidence>
<dbReference type="PANTHER" id="PTHR33694">
    <property type="entry name" value="UDP-3-O-ACYL-N-ACETYLGLUCOSAMINE DEACETYLASE 1, MITOCHONDRIAL-RELATED"/>
    <property type="match status" value="1"/>
</dbReference>
<organism evidence="11">
    <name type="scientific">bioreactor metagenome</name>
    <dbReference type="NCBI Taxonomy" id="1076179"/>
    <lineage>
        <taxon>unclassified sequences</taxon>
        <taxon>metagenomes</taxon>
        <taxon>ecological metagenomes</taxon>
    </lineage>
</organism>
<keyword evidence="4" id="KW-0444">Lipid biosynthesis</keyword>
<evidence type="ECO:0000256" key="5">
    <source>
        <dbReference type="ARBA" id="ARBA00022556"/>
    </source>
</evidence>
<dbReference type="GO" id="GO:0009245">
    <property type="term" value="P:lipid A biosynthetic process"/>
    <property type="evidence" value="ECO:0007669"/>
    <property type="project" value="UniProtKB-KW"/>
</dbReference>
<dbReference type="GO" id="GO:0103117">
    <property type="term" value="F:UDP-3-O-acyl-N-acetylglucosamine deacetylase activity"/>
    <property type="evidence" value="ECO:0007669"/>
    <property type="project" value="UniProtKB-EC"/>
</dbReference>
<keyword evidence="8" id="KW-0862">Zinc</keyword>
<dbReference type="Pfam" id="PF03331">
    <property type="entry name" value="LpxC"/>
    <property type="match status" value="1"/>
</dbReference>
<comment type="caution">
    <text evidence="11">The sequence shown here is derived from an EMBL/GenBank/DDBJ whole genome shotgun (WGS) entry which is preliminary data.</text>
</comment>
<evidence type="ECO:0000256" key="9">
    <source>
        <dbReference type="ARBA" id="ARBA00023098"/>
    </source>
</evidence>
<keyword evidence="6" id="KW-0479">Metal-binding</keyword>
<evidence type="ECO:0000256" key="8">
    <source>
        <dbReference type="ARBA" id="ARBA00022833"/>
    </source>
</evidence>
<comment type="pathway">
    <text evidence="2">Glycolipid biosynthesis; lipid IV(A) biosynthesis; lipid IV(A) from (3R)-3-hydroxytetradecanoyl-[acyl-carrier-protein] and UDP-N-acetyl-alpha-D-glucosamine: step 2/6.</text>
</comment>
<keyword evidence="7 11" id="KW-0378">Hydrolase</keyword>
<accession>A0A645AFV0</accession>
<dbReference type="EC" id="3.5.1.108" evidence="3"/>
<dbReference type="HAMAP" id="MF_00388">
    <property type="entry name" value="LpxC"/>
    <property type="match status" value="1"/>
</dbReference>
<dbReference type="Gene3D" id="3.30.230.20">
    <property type="entry name" value="lpxc deacetylase, domain 1"/>
    <property type="match status" value="1"/>
</dbReference>
<evidence type="ECO:0000256" key="6">
    <source>
        <dbReference type="ARBA" id="ARBA00022723"/>
    </source>
</evidence>
<evidence type="ECO:0000256" key="4">
    <source>
        <dbReference type="ARBA" id="ARBA00022516"/>
    </source>
</evidence>
<dbReference type="GO" id="GO:0016020">
    <property type="term" value="C:membrane"/>
    <property type="evidence" value="ECO:0007669"/>
    <property type="project" value="GOC"/>
</dbReference>
<dbReference type="Gene3D" id="3.30.1700.10">
    <property type="entry name" value="lpxc deacetylase, domain 2"/>
    <property type="match status" value="1"/>
</dbReference>
<evidence type="ECO:0000256" key="3">
    <source>
        <dbReference type="ARBA" id="ARBA00012745"/>
    </source>
</evidence>
<keyword evidence="5" id="KW-0441">Lipid A biosynthesis</keyword>
<proteinExistence type="inferred from homology"/>
<name>A0A645AFV0_9ZZZZ</name>
<keyword evidence="9" id="KW-0443">Lipid metabolism</keyword>
<dbReference type="InterPro" id="IPR015870">
    <property type="entry name" value="UDP-acyl_N-AcGlcN_deAcase_N"/>
</dbReference>
<evidence type="ECO:0000256" key="2">
    <source>
        <dbReference type="ARBA" id="ARBA00005002"/>
    </source>
</evidence>
<sequence>MLQQRTIKTLTRAVGVGLHSGQRVELTLRPAQPDTGIVFRRVDLPEPVDIPVNAMAIVDTRMASTIGVGGAKVHTIEHLMSACAGLGIDNLYVDITAEEVPILDGSSASFVFLLQSAGVEKQNAPKRFIRVTKPVEIKQGEGASLKWARLDPYHGFKLRFEIDFAHPAVDSTGQCVEFDLGSGNYTRDIARARTFGFTKDVEMMRANGLALGGGLGNAIVMDDYKVLNADGLRYDDEFVKHKILDAIGDLYVVGKPLLAAYSAFRSGHGLNNLLLRELLEHKDCWEYATFDSERQAPAGFAMPAHAW</sequence>
<evidence type="ECO:0000313" key="11">
    <source>
        <dbReference type="EMBL" id="MPM52092.1"/>
    </source>
</evidence>
<dbReference type="InterPro" id="IPR020568">
    <property type="entry name" value="Ribosomal_Su5_D2-typ_SF"/>
</dbReference>
<dbReference type="InterPro" id="IPR011334">
    <property type="entry name" value="UDP-acyl_GlcNac_deAcase_C"/>
</dbReference>
<protein>
    <recommendedName>
        <fullName evidence="3">UDP-3-O-acyl-N-acetylglucosamine deacetylase</fullName>
        <ecNumber evidence="3">3.5.1.108</ecNumber>
    </recommendedName>
</protein>
<dbReference type="UniPathway" id="UPA00359">
    <property type="reaction ID" value="UER00478"/>
</dbReference>
<dbReference type="EMBL" id="VSSQ01013708">
    <property type="protein sequence ID" value="MPM52092.1"/>
    <property type="molecule type" value="Genomic_DNA"/>
</dbReference>
<comment type="cofactor">
    <cofactor evidence="1">
        <name>Zn(2+)</name>
        <dbReference type="ChEBI" id="CHEBI:29105"/>
    </cofactor>
</comment>
<dbReference type="AlphaFoldDB" id="A0A645AFV0"/>
<gene>
    <name evidence="11" type="primary">lpxC_8</name>
    <name evidence="11" type="ORF">SDC9_98845</name>
</gene>
<dbReference type="GO" id="GO:0046872">
    <property type="term" value="F:metal ion binding"/>
    <property type="evidence" value="ECO:0007669"/>
    <property type="project" value="UniProtKB-KW"/>
</dbReference>